<dbReference type="InterPro" id="IPR002938">
    <property type="entry name" value="FAD-bd"/>
</dbReference>
<dbReference type="EMBL" id="HG793130">
    <property type="protein sequence ID" value="CDK29291.1"/>
    <property type="molecule type" value="Genomic_DNA"/>
</dbReference>
<reference evidence="13" key="2">
    <citation type="submission" date="2014-02" db="EMBL/GenBank/DDBJ databases">
        <title>Complete DNA sequence of /Kuraishia capsulata/ illustrates novel genomic features among budding yeasts (/Saccharomycotina/).</title>
        <authorList>
            <person name="Morales L."/>
            <person name="Noel B."/>
            <person name="Porcel B."/>
            <person name="Marcet-Houben M."/>
            <person name="Hullo M-F."/>
            <person name="Sacerdot C."/>
            <person name="Tekaia F."/>
            <person name="Leh-Louis V."/>
            <person name="Despons L."/>
            <person name="Khanna V."/>
            <person name="Aury J-M."/>
            <person name="Barbe V."/>
            <person name="Couloux A."/>
            <person name="Labadie K."/>
            <person name="Pelletier E."/>
            <person name="Souciet J-L."/>
            <person name="Boekhout T."/>
            <person name="Gabaldon T."/>
            <person name="Wincker P."/>
            <person name="Dujon B."/>
        </authorList>
    </citation>
    <scope>NUCLEOTIDE SEQUENCE</scope>
    <source>
        <strain evidence="13">CBS 1993</strain>
    </source>
</reference>
<evidence type="ECO:0000256" key="2">
    <source>
        <dbReference type="ARBA" id="ARBA00022630"/>
    </source>
</evidence>
<dbReference type="PRINTS" id="PR00420">
    <property type="entry name" value="RNGMNOXGNASE"/>
</dbReference>
<dbReference type="InterPro" id="IPR036188">
    <property type="entry name" value="FAD/NAD-bd_sf"/>
</dbReference>
<evidence type="ECO:0000313" key="14">
    <source>
        <dbReference type="Proteomes" id="UP000019384"/>
    </source>
</evidence>
<dbReference type="GO" id="GO:0043420">
    <property type="term" value="P:anthranilate metabolic process"/>
    <property type="evidence" value="ECO:0007669"/>
    <property type="project" value="UniProtKB-UniRule"/>
</dbReference>
<comment type="cofactor">
    <cofactor evidence="1 11">
        <name>FAD</name>
        <dbReference type="ChEBI" id="CHEBI:57692"/>
    </cofactor>
</comment>
<keyword evidence="7 11" id="KW-0560">Oxidoreductase</keyword>
<keyword evidence="14" id="KW-1185">Reference proteome</keyword>
<keyword evidence="4 11" id="KW-1000">Mitochondrion outer membrane</keyword>
<accession>W6MRC5</accession>
<evidence type="ECO:0000256" key="10">
    <source>
        <dbReference type="ARBA" id="ARBA00047818"/>
    </source>
</evidence>
<dbReference type="GO" id="GO:0005777">
    <property type="term" value="C:peroxisome"/>
    <property type="evidence" value="ECO:0007669"/>
    <property type="project" value="EnsemblFungi"/>
</dbReference>
<dbReference type="EC" id="1.14.13.9" evidence="11"/>
<evidence type="ECO:0000256" key="7">
    <source>
        <dbReference type="ARBA" id="ARBA00023002"/>
    </source>
</evidence>
<dbReference type="SUPFAM" id="SSF51905">
    <property type="entry name" value="FAD/NAD(P)-binding domain"/>
    <property type="match status" value="1"/>
</dbReference>
<dbReference type="GO" id="GO:0070189">
    <property type="term" value="P:kynurenine metabolic process"/>
    <property type="evidence" value="ECO:0007669"/>
    <property type="project" value="EnsemblFungi"/>
</dbReference>
<proteinExistence type="inferred from homology"/>
<evidence type="ECO:0000256" key="4">
    <source>
        <dbReference type="ARBA" id="ARBA00022787"/>
    </source>
</evidence>
<dbReference type="GO" id="GO:0016174">
    <property type="term" value="F:NAD(P)H oxidase H2O2-forming activity"/>
    <property type="evidence" value="ECO:0007669"/>
    <property type="project" value="EnsemblFungi"/>
</dbReference>
<comment type="function">
    <text evidence="11">Catalyzes the hydroxylation of L-kynurenine (L-Kyn) to form 3-hydroxy-L-kynurenine (L-3OHKyn). Required for synthesis of quinolinic acid.</text>
</comment>
<dbReference type="InterPro" id="IPR027545">
    <property type="entry name" value="Kynurenine_monooxygenase"/>
</dbReference>
<name>W6MRC5_9ASCO</name>
<dbReference type="PANTHER" id="PTHR46028:SF2">
    <property type="entry name" value="KYNURENINE 3-MONOOXYGENASE"/>
    <property type="match status" value="1"/>
</dbReference>
<comment type="similarity">
    <text evidence="11">Belongs to the aromatic-ring hydroxylase family. KMO subfamily.</text>
</comment>
<comment type="pathway">
    <text evidence="11">Cofactor biosynthesis; NAD(+) biosynthesis; quinolinate from L-kynurenine: step 1/3.</text>
</comment>
<evidence type="ECO:0000256" key="3">
    <source>
        <dbReference type="ARBA" id="ARBA00022642"/>
    </source>
</evidence>
<dbReference type="GO" id="GO:0034354">
    <property type="term" value="P:'de novo' NAD+ biosynthetic process from L-tryptophan"/>
    <property type="evidence" value="ECO:0007669"/>
    <property type="project" value="UniProtKB-UniRule"/>
</dbReference>
<dbReference type="UniPathway" id="UPA00253">
    <property type="reaction ID" value="UER00328"/>
</dbReference>
<keyword evidence="5 11" id="KW-0274">FAD</keyword>
<keyword evidence="6 11" id="KW-0521">NADP</keyword>
<keyword evidence="9 11" id="KW-0496">Mitochondrion</keyword>
<evidence type="ECO:0000313" key="13">
    <source>
        <dbReference type="EMBL" id="CDK29291.1"/>
    </source>
</evidence>
<dbReference type="Pfam" id="PF01494">
    <property type="entry name" value="FAD_binding_3"/>
    <property type="match status" value="1"/>
</dbReference>
<dbReference type="GO" id="GO:0004502">
    <property type="term" value="F:kynurenine 3-monooxygenase activity"/>
    <property type="evidence" value="ECO:0007669"/>
    <property type="project" value="UniProtKB-UniRule"/>
</dbReference>
<keyword evidence="2 11" id="KW-0285">Flavoprotein</keyword>
<evidence type="ECO:0000259" key="12">
    <source>
        <dbReference type="Pfam" id="PF01494"/>
    </source>
</evidence>
<dbReference type="PROSITE" id="PS51257">
    <property type="entry name" value="PROKAR_LIPOPROTEIN"/>
    <property type="match status" value="1"/>
</dbReference>
<dbReference type="AlphaFoldDB" id="W6MRC5"/>
<dbReference type="OrthoDB" id="10053569at2759"/>
<dbReference type="GO" id="GO:0006569">
    <property type="term" value="P:L-tryptophan catabolic process"/>
    <property type="evidence" value="ECO:0007669"/>
    <property type="project" value="UniProtKB-UniRule"/>
</dbReference>
<dbReference type="GO" id="GO:0019805">
    <property type="term" value="P:quinolinate biosynthetic process"/>
    <property type="evidence" value="ECO:0007669"/>
    <property type="project" value="UniProtKB-UniRule"/>
</dbReference>
<evidence type="ECO:0000256" key="6">
    <source>
        <dbReference type="ARBA" id="ARBA00022857"/>
    </source>
</evidence>
<dbReference type="Proteomes" id="UP000019384">
    <property type="component" value="Unassembled WGS sequence"/>
</dbReference>
<dbReference type="STRING" id="1382522.W6MRC5"/>
<dbReference type="GO" id="GO:0071949">
    <property type="term" value="F:FAD binding"/>
    <property type="evidence" value="ECO:0007669"/>
    <property type="project" value="EnsemblFungi"/>
</dbReference>
<dbReference type="Gene3D" id="3.50.50.60">
    <property type="entry name" value="FAD/NAD(P)-binding domain"/>
    <property type="match status" value="1"/>
</dbReference>
<dbReference type="GO" id="GO:0005741">
    <property type="term" value="C:mitochondrial outer membrane"/>
    <property type="evidence" value="ECO:0007669"/>
    <property type="project" value="UniProtKB-SubCell"/>
</dbReference>
<dbReference type="HOGENOM" id="CLU_023210_0_1_1"/>
<comment type="catalytic activity">
    <reaction evidence="10 11">
        <text>L-kynurenine + NADPH + O2 + H(+) = 3-hydroxy-L-kynurenine + NADP(+) + H2O</text>
        <dbReference type="Rhea" id="RHEA:20545"/>
        <dbReference type="ChEBI" id="CHEBI:15377"/>
        <dbReference type="ChEBI" id="CHEBI:15378"/>
        <dbReference type="ChEBI" id="CHEBI:15379"/>
        <dbReference type="ChEBI" id="CHEBI:57783"/>
        <dbReference type="ChEBI" id="CHEBI:57959"/>
        <dbReference type="ChEBI" id="CHEBI:58125"/>
        <dbReference type="ChEBI" id="CHEBI:58349"/>
        <dbReference type="EC" id="1.14.13.9"/>
    </reaction>
</comment>
<evidence type="ECO:0000256" key="5">
    <source>
        <dbReference type="ARBA" id="ARBA00022827"/>
    </source>
</evidence>
<evidence type="ECO:0000256" key="8">
    <source>
        <dbReference type="ARBA" id="ARBA00023033"/>
    </source>
</evidence>
<keyword evidence="8 11" id="KW-0503">Monooxygenase</keyword>
<protein>
    <recommendedName>
        <fullName evidence="11">Kynurenine 3-monooxygenase</fullName>
        <ecNumber evidence="11">1.14.13.9</ecNumber>
    </recommendedName>
    <alternativeName>
        <fullName evidence="11">Biosynthesis of nicotinic acid protein 4</fullName>
    </alternativeName>
    <alternativeName>
        <fullName evidence="11">Kynurenine 3-hydroxylase</fullName>
    </alternativeName>
</protein>
<evidence type="ECO:0000256" key="11">
    <source>
        <dbReference type="HAMAP-Rule" id="MF_03018"/>
    </source>
</evidence>
<keyword evidence="11" id="KW-0472">Membrane</keyword>
<comment type="subcellular location">
    <subcellularLocation>
        <location evidence="11">Mitochondrion outer membrane</location>
    </subcellularLocation>
</comment>
<dbReference type="FunFam" id="3.50.50.60:FF:000129">
    <property type="entry name" value="Kynurenine 3-monooxygenase"/>
    <property type="match status" value="1"/>
</dbReference>
<dbReference type="PANTHER" id="PTHR46028">
    <property type="entry name" value="KYNURENINE 3-MONOOXYGENASE"/>
    <property type="match status" value="1"/>
</dbReference>
<organism evidence="13 14">
    <name type="scientific">Kuraishia capsulata CBS 1993</name>
    <dbReference type="NCBI Taxonomy" id="1382522"/>
    <lineage>
        <taxon>Eukaryota</taxon>
        <taxon>Fungi</taxon>
        <taxon>Dikarya</taxon>
        <taxon>Ascomycota</taxon>
        <taxon>Saccharomycotina</taxon>
        <taxon>Pichiomycetes</taxon>
        <taxon>Pichiales</taxon>
        <taxon>Pichiaceae</taxon>
        <taxon>Kuraishia</taxon>
    </lineage>
</organism>
<feature type="domain" description="FAD-binding" evidence="12">
    <location>
        <begin position="7"/>
        <end position="361"/>
    </location>
</feature>
<evidence type="ECO:0000256" key="1">
    <source>
        <dbReference type="ARBA" id="ARBA00001974"/>
    </source>
</evidence>
<evidence type="ECO:0000256" key="9">
    <source>
        <dbReference type="ARBA" id="ARBA00023128"/>
    </source>
</evidence>
<dbReference type="HAMAP" id="MF_01971">
    <property type="entry name" value="Kynurenine_monooxygenase"/>
    <property type="match status" value="1"/>
</dbReference>
<sequence>MAARNETVAVIGGGLVGCLAALGLARKGYPVTVFEMRGDPRNDVAKQGSLRSINLAVSDRGIRALKYVDEAMAYRVLEDIIPMTGRMIHDLAGNQESQQYGLYGEAINSIDRRQLNIRLLEECENINKELGKTMVDLRFHSKLDDLKMGEKVTIISNGESFQFDFIVGCDGAYSATRSKLQKHVRMNYKQEYIDTCYVELSIPAGPNGEFLIDANHLHIWPRHEFMLIALANHDRSFTSTFFGPWGLVEKNLDTGAKALEFFKSQFPDALKIIGHERIVSAFDNHPRGALMQVNCDPYHFSDKAILLGDAAHSMVPFYGQGMNCGFEDVRILLTLLDESSSGRSAAFEKYTELRKDDLKAILKLALDNYKEMSHKVVSPWFLLRKKVDALLCRTLGDRWLPLYTMVSFRGDIGYAEAIRREELHERILKKLEFGALAAVIFGLSRLVPLTVWDRVIKRLLN</sequence>
<reference evidence="13" key="1">
    <citation type="submission" date="2013-12" db="EMBL/GenBank/DDBJ databases">
        <authorList>
            <person name="Genoscope - CEA"/>
        </authorList>
    </citation>
    <scope>NUCLEOTIDE SEQUENCE</scope>
    <source>
        <strain evidence="13">CBS 1993</strain>
    </source>
</reference>
<gene>
    <name evidence="11" type="primary">BNA4</name>
    <name evidence="13" type="ORF">KUCA_T00005279001</name>
</gene>
<keyword evidence="3 11" id="KW-0662">Pyridine nucleotide biosynthesis</keyword>